<keyword evidence="4" id="KW-1185">Reference proteome</keyword>
<protein>
    <submittedName>
        <fullName evidence="3">Metal-binding motif-containing protein</fullName>
    </submittedName>
</protein>
<dbReference type="Pfam" id="PF11617">
    <property type="entry name" value="Cu-binding_MopE"/>
    <property type="match status" value="7"/>
</dbReference>
<dbReference type="InterPro" id="IPR021655">
    <property type="entry name" value="Put_metal-bd"/>
</dbReference>
<feature type="non-terminal residue" evidence="3">
    <location>
        <position position="618"/>
    </location>
</feature>
<proteinExistence type="predicted"/>
<evidence type="ECO:0000313" key="4">
    <source>
        <dbReference type="Proteomes" id="UP000198940"/>
    </source>
</evidence>
<dbReference type="Proteomes" id="UP000198940">
    <property type="component" value="Unassembled WGS sequence"/>
</dbReference>
<organism evidence="3 4">
    <name type="scientific">Flagellimonas taeanensis</name>
    <dbReference type="NCBI Taxonomy" id="1005926"/>
    <lineage>
        <taxon>Bacteria</taxon>
        <taxon>Pseudomonadati</taxon>
        <taxon>Bacteroidota</taxon>
        <taxon>Flavobacteriia</taxon>
        <taxon>Flavobacteriales</taxon>
        <taxon>Flavobacteriaceae</taxon>
        <taxon>Flagellimonas</taxon>
    </lineage>
</organism>
<evidence type="ECO:0000313" key="3">
    <source>
        <dbReference type="EMBL" id="SFC14882.1"/>
    </source>
</evidence>
<dbReference type="Gene3D" id="3.40.630.40">
    <property type="entry name" value="Zn-dependent exopeptidases"/>
    <property type="match status" value="1"/>
</dbReference>
<name>A0A1I1GU97_9FLAO</name>
<feature type="compositionally biased region" description="Acidic residues" evidence="1">
    <location>
        <begin position="596"/>
        <end position="611"/>
    </location>
</feature>
<dbReference type="RefSeq" id="WP_177190065.1">
    <property type="nucleotide sequence ID" value="NZ_FOKU01000006.1"/>
</dbReference>
<evidence type="ECO:0000256" key="1">
    <source>
        <dbReference type="SAM" id="MobiDB-lite"/>
    </source>
</evidence>
<dbReference type="EMBL" id="FOKU01000006">
    <property type="protein sequence ID" value="SFC14882.1"/>
    <property type="molecule type" value="Genomic_DNA"/>
</dbReference>
<comment type="caution">
    <text evidence="3">The sequence shown here is derived from an EMBL/GenBank/DDBJ whole genome shotgun (WGS) entry which is preliminary data.</text>
</comment>
<feature type="region of interest" description="Disordered" evidence="1">
    <location>
        <begin position="563"/>
        <end position="618"/>
    </location>
</feature>
<sequence length="618" mass="68021">MKPYPFSPSALFFTFVLTLLSGRVLAQQPGQAYFDNTGFVEYIHGNHPIIISVPHDGDMNPNIIPDRNCMGCITGNDTHTQSMGRAIAQAYFNETGFYPYVIINRLSRAKFDANREKPEAANGNPTVELAFDNYHGYIESAKVDIIQNFGRGLFLDLHGHAHAIERVELGYTLTGDELRLSDATLNTNAYINKNSIRTLINDNQGGLTHVELLKGPYSFGTLLHEKGYPTVPSSVDPYPNPNEDYYNGGYNVWIHGSRLNASEIDGIQIEVNQDVRFDPADRALFVDALTLTLTQYLSLHYGIGVIDFDQDGFTSEQDCNDYDPNINPSSIEIPYNGIDEDCNPATLDDDLDQDGFDNADDCNDNDPNINPVAAEIPYNGIDDDCDPATLDDDLDQDGFDNADDCDDSDPNINPNAAEIPYNVIDDDCNPATLDNDLDQDGFANADDCNDNDPNINPTVVEIPYNGIDDDCNPATLDDDLDQDGFDNADDCNDNDPNINPVAAEIPYNDIDDDCNPATLDDDFDQDGFANADDCDDNDPNMNPTVVEIPYNGIDEDCNPATLDDDLDQDGFNNADDCDDNDPNINPTVVEIPYNGVDDDCDPVTLDDDLDQDGFANAD</sequence>
<feature type="chain" id="PRO_5046292719" evidence="2">
    <location>
        <begin position="27"/>
        <end position="618"/>
    </location>
</feature>
<dbReference type="SUPFAM" id="SSF53187">
    <property type="entry name" value="Zn-dependent exopeptidases"/>
    <property type="match status" value="1"/>
</dbReference>
<reference evidence="3 4" key="1">
    <citation type="submission" date="2016-10" db="EMBL/GenBank/DDBJ databases">
        <authorList>
            <person name="Varghese N."/>
            <person name="Submissions S."/>
        </authorList>
    </citation>
    <scope>NUCLEOTIDE SEQUENCE [LARGE SCALE GENOMIC DNA]</scope>
    <source>
        <strain evidence="3 4">DSM 26351</strain>
    </source>
</reference>
<keyword evidence="2" id="KW-0732">Signal</keyword>
<feature type="signal peptide" evidence="2">
    <location>
        <begin position="1"/>
        <end position="26"/>
    </location>
</feature>
<accession>A0A1I1GU97</accession>
<gene>
    <name evidence="3" type="ORF">SAMN04487891_106199</name>
</gene>
<evidence type="ECO:0000256" key="2">
    <source>
        <dbReference type="SAM" id="SignalP"/>
    </source>
</evidence>